<reference evidence="7 8" key="1">
    <citation type="submission" date="2018-01" db="EMBL/GenBank/DDBJ databases">
        <title>Complete genome sequence of Salinigranum rubrum GX10T, an extremely halophilic archaeon isolated from a marine solar saltern.</title>
        <authorList>
            <person name="Han S."/>
        </authorList>
    </citation>
    <scope>NUCLEOTIDE SEQUENCE [LARGE SCALE GENOMIC DNA]</scope>
    <source>
        <strain evidence="7 8">GX10</strain>
        <plasmid evidence="8">Plasmid unnamed4</plasmid>
    </source>
</reference>
<dbReference type="GO" id="GO:0005886">
    <property type="term" value="C:plasma membrane"/>
    <property type="evidence" value="ECO:0007669"/>
    <property type="project" value="TreeGrafter"/>
</dbReference>
<feature type="transmembrane region" description="Helical" evidence="5">
    <location>
        <begin position="20"/>
        <end position="37"/>
    </location>
</feature>
<dbReference type="SUPFAM" id="SSF103473">
    <property type="entry name" value="MFS general substrate transporter"/>
    <property type="match status" value="1"/>
</dbReference>
<feature type="domain" description="Major facilitator superfamily (MFS) profile" evidence="6">
    <location>
        <begin position="1"/>
        <end position="364"/>
    </location>
</feature>
<feature type="transmembrane region" description="Helical" evidence="5">
    <location>
        <begin position="313"/>
        <end position="331"/>
    </location>
</feature>
<keyword evidence="4 5" id="KW-0472">Membrane</keyword>
<dbReference type="InterPro" id="IPR036259">
    <property type="entry name" value="MFS_trans_sf"/>
</dbReference>
<keyword evidence="2 5" id="KW-0812">Transmembrane</keyword>
<keyword evidence="3 5" id="KW-1133">Transmembrane helix</keyword>
<dbReference type="KEGG" id="srub:C2R22_24390"/>
<dbReference type="PANTHER" id="PTHR23508">
    <property type="entry name" value="CARBOXYLIC ACID TRANSPORTER PROTEIN HOMOLOG"/>
    <property type="match status" value="1"/>
</dbReference>
<dbReference type="Proteomes" id="UP000236584">
    <property type="component" value="Plasmid unnamed4"/>
</dbReference>
<feature type="transmembrane region" description="Helical" evidence="5">
    <location>
        <begin position="129"/>
        <end position="158"/>
    </location>
</feature>
<keyword evidence="8" id="KW-1185">Reference proteome</keyword>
<evidence type="ECO:0000256" key="1">
    <source>
        <dbReference type="ARBA" id="ARBA00004141"/>
    </source>
</evidence>
<dbReference type="AlphaFoldDB" id="A0A2I8VS15"/>
<evidence type="ECO:0000259" key="6">
    <source>
        <dbReference type="PROSITE" id="PS50850"/>
    </source>
</evidence>
<dbReference type="InterPro" id="IPR020846">
    <property type="entry name" value="MFS_dom"/>
</dbReference>
<evidence type="ECO:0000256" key="5">
    <source>
        <dbReference type="SAM" id="Phobius"/>
    </source>
</evidence>
<feature type="transmembrane region" description="Helical" evidence="5">
    <location>
        <begin position="104"/>
        <end position="123"/>
    </location>
</feature>
<feature type="transmembrane region" description="Helical" evidence="5">
    <location>
        <begin position="188"/>
        <end position="206"/>
    </location>
</feature>
<evidence type="ECO:0000256" key="4">
    <source>
        <dbReference type="ARBA" id="ARBA00023136"/>
    </source>
</evidence>
<geneLocation type="plasmid" evidence="7">
    <name>unnamed4</name>
</geneLocation>
<dbReference type="PANTHER" id="PTHR23508:SF10">
    <property type="entry name" value="CARBOXYLIC ACID TRANSPORTER PROTEIN HOMOLOG"/>
    <property type="match status" value="1"/>
</dbReference>
<proteinExistence type="predicted"/>
<dbReference type="Gene3D" id="1.20.1250.20">
    <property type="entry name" value="MFS general substrate transporter like domains"/>
    <property type="match status" value="2"/>
</dbReference>
<keyword evidence="7" id="KW-0614">Plasmid</keyword>
<feature type="transmembrane region" description="Helical" evidence="5">
    <location>
        <begin position="279"/>
        <end position="301"/>
    </location>
</feature>
<organism evidence="7 8">
    <name type="scientific">Salinigranum rubrum</name>
    <dbReference type="NCBI Taxonomy" id="755307"/>
    <lineage>
        <taxon>Archaea</taxon>
        <taxon>Methanobacteriati</taxon>
        <taxon>Methanobacteriota</taxon>
        <taxon>Stenosarchaea group</taxon>
        <taxon>Halobacteria</taxon>
        <taxon>Halobacteriales</taxon>
        <taxon>Haloferacaceae</taxon>
        <taxon>Salinigranum</taxon>
    </lineage>
</organism>
<feature type="transmembrane region" description="Helical" evidence="5">
    <location>
        <begin position="226"/>
        <end position="243"/>
    </location>
</feature>
<dbReference type="InterPro" id="IPR011701">
    <property type="entry name" value="MFS"/>
</dbReference>
<accession>A0A2I8VS15</accession>
<sequence length="364" mass="38361">MIYPVLIPELRSSYGFDLSTAGLLLSLLWVSTAVGQLPGGIISDRFGEGWTLLMSVVISGVMLVLVISVNTVAALFALTVLLGLGLSLYGVARYTAMRDLFPNRVGFSVGIVLAAADIGQSLLPPIAGFLVVFLSWQFGLGFTLPFFVIAAIALWAYVPARTSTSASPIDSLSVAGFRTIFSGMSTPTIMYGTVLFLLFVSLWISFTSFYPTYLVEVKSLSSTRASLLFGAFFGAGVFVKPLCGAAYDRIGIRPTMLSIALVSGIALVVFPSVEGTVPILLITVLVAPILGSGTIVQSHLINALADEIKGTGLGVIRTIGLGLASIIPSIFGAAADRGFFDEGFYALAVLAVLMMVVTTRMPTN</sequence>
<protein>
    <submittedName>
        <fullName evidence="7">MFS transporter</fullName>
    </submittedName>
</protein>
<dbReference type="Pfam" id="PF07690">
    <property type="entry name" value="MFS_1"/>
    <property type="match status" value="1"/>
</dbReference>
<feature type="transmembrane region" description="Helical" evidence="5">
    <location>
        <begin position="255"/>
        <end position="273"/>
    </location>
</feature>
<feature type="transmembrane region" description="Helical" evidence="5">
    <location>
        <begin position="343"/>
        <end position="361"/>
    </location>
</feature>
<evidence type="ECO:0000313" key="8">
    <source>
        <dbReference type="Proteomes" id="UP000236584"/>
    </source>
</evidence>
<dbReference type="GO" id="GO:0046943">
    <property type="term" value="F:carboxylic acid transmembrane transporter activity"/>
    <property type="evidence" value="ECO:0007669"/>
    <property type="project" value="TreeGrafter"/>
</dbReference>
<dbReference type="PROSITE" id="PS50850">
    <property type="entry name" value="MFS"/>
    <property type="match status" value="1"/>
</dbReference>
<feature type="transmembrane region" description="Helical" evidence="5">
    <location>
        <begin position="73"/>
        <end position="92"/>
    </location>
</feature>
<evidence type="ECO:0000256" key="2">
    <source>
        <dbReference type="ARBA" id="ARBA00022692"/>
    </source>
</evidence>
<dbReference type="EMBL" id="CP026313">
    <property type="protein sequence ID" value="AUV84676.1"/>
    <property type="molecule type" value="Genomic_DNA"/>
</dbReference>
<evidence type="ECO:0000256" key="3">
    <source>
        <dbReference type="ARBA" id="ARBA00022989"/>
    </source>
</evidence>
<name>A0A2I8VS15_9EURY</name>
<gene>
    <name evidence="7" type="ORF">C2R22_24390</name>
</gene>
<evidence type="ECO:0000313" key="7">
    <source>
        <dbReference type="EMBL" id="AUV84676.1"/>
    </source>
</evidence>
<comment type="subcellular location">
    <subcellularLocation>
        <location evidence="1">Membrane</location>
        <topology evidence="1">Multi-pass membrane protein</topology>
    </subcellularLocation>
</comment>
<feature type="transmembrane region" description="Helical" evidence="5">
    <location>
        <begin position="49"/>
        <end position="67"/>
    </location>
</feature>